<comment type="subunit">
    <text evidence="2 8">Monomer.</text>
</comment>
<dbReference type="AlphaFoldDB" id="A0A7J7GP75"/>
<evidence type="ECO:0000256" key="8">
    <source>
        <dbReference type="RuleBase" id="RU367082"/>
    </source>
</evidence>
<comment type="similarity">
    <text evidence="1 8">Belongs to the NTAQ1 family.</text>
</comment>
<evidence type="ECO:0000256" key="6">
    <source>
        <dbReference type="ARBA" id="ARBA00029677"/>
    </source>
</evidence>
<comment type="catalytic activity">
    <reaction evidence="7 8">
        <text>N-terminal L-glutaminyl-[protein] + H2O = N-terminal L-glutamyl-[protein] + NH4(+)</text>
        <dbReference type="Rhea" id="RHEA:50680"/>
        <dbReference type="Rhea" id="RHEA-COMP:12668"/>
        <dbReference type="Rhea" id="RHEA-COMP:12777"/>
        <dbReference type="ChEBI" id="CHEBI:15377"/>
        <dbReference type="ChEBI" id="CHEBI:28938"/>
        <dbReference type="ChEBI" id="CHEBI:64721"/>
        <dbReference type="ChEBI" id="CHEBI:64722"/>
        <dbReference type="EC" id="3.5.1.122"/>
    </reaction>
</comment>
<comment type="caution">
    <text evidence="10">The sequence shown here is derived from an EMBL/GenBank/DDBJ whole genome shotgun (WGS) entry which is preliminary data.</text>
</comment>
<keyword evidence="11" id="KW-1185">Reference proteome</keyword>
<evidence type="ECO:0000259" key="9">
    <source>
        <dbReference type="Pfam" id="PF09764"/>
    </source>
</evidence>
<dbReference type="GO" id="GO:0008418">
    <property type="term" value="F:protein-N-terminal asparagine amidohydrolase activity"/>
    <property type="evidence" value="ECO:0007669"/>
    <property type="project" value="UniProtKB-UniRule"/>
</dbReference>
<proteinExistence type="inferred from homology"/>
<evidence type="ECO:0000256" key="7">
    <source>
        <dbReference type="ARBA" id="ARBA00048768"/>
    </source>
</evidence>
<evidence type="ECO:0000313" key="10">
    <source>
        <dbReference type="EMBL" id="KAF5941188.1"/>
    </source>
</evidence>
<dbReference type="Proteomes" id="UP000593564">
    <property type="component" value="Unassembled WGS sequence"/>
</dbReference>
<dbReference type="Gene3D" id="3.10.620.10">
    <property type="entry name" value="Protein N-terminal glutamine amidohydrolase, alpha beta roll"/>
    <property type="match status" value="2"/>
</dbReference>
<evidence type="ECO:0000256" key="1">
    <source>
        <dbReference type="ARBA" id="ARBA00008985"/>
    </source>
</evidence>
<evidence type="ECO:0000313" key="11">
    <source>
        <dbReference type="Proteomes" id="UP000593564"/>
    </source>
</evidence>
<feature type="domain" description="Protein N-terminal glutamine amidohydrolase alpha beta roll" evidence="9">
    <location>
        <begin position="111"/>
        <end position="161"/>
    </location>
</feature>
<dbReference type="EMBL" id="JACBKZ010000010">
    <property type="protein sequence ID" value="KAF5941188.1"/>
    <property type="molecule type" value="Genomic_DNA"/>
</dbReference>
<gene>
    <name evidence="10" type="ORF">HYC85_022355</name>
</gene>
<protein>
    <recommendedName>
        <fullName evidence="4 8">Protein N-terminal glutamine amidohydrolase</fullName>
        <ecNumber evidence="3 8">3.5.1.122</ecNumber>
    </recommendedName>
    <alternativeName>
        <fullName evidence="6 8">Protein NH2-terminal glutamine deamidase</fullName>
    </alternativeName>
</protein>
<organism evidence="10 11">
    <name type="scientific">Camellia sinensis</name>
    <name type="common">Tea plant</name>
    <name type="synonym">Thea sinensis</name>
    <dbReference type="NCBI Taxonomy" id="4442"/>
    <lineage>
        <taxon>Eukaryota</taxon>
        <taxon>Viridiplantae</taxon>
        <taxon>Streptophyta</taxon>
        <taxon>Embryophyta</taxon>
        <taxon>Tracheophyta</taxon>
        <taxon>Spermatophyta</taxon>
        <taxon>Magnoliopsida</taxon>
        <taxon>eudicotyledons</taxon>
        <taxon>Gunneridae</taxon>
        <taxon>Pentapetalae</taxon>
        <taxon>asterids</taxon>
        <taxon>Ericales</taxon>
        <taxon>Theaceae</taxon>
        <taxon>Camellia</taxon>
    </lineage>
</organism>
<sequence>MQEGRLDLYQANNPGVSFEENVYLLCKKLCTSGVVDAEGSELFVVFISNEKKQGRKASPPPNHPYSHDDQHSTVLEAMLVPPLPEQRSSAQTFSSNHHHERQGCAELMTTLQVPLWHQKASQRADGVILWDYHAICILVTVVLRKKGDSSPLVWDLDSVFHSHLLWPPMSRKLYDHLFSYFLSFRGNI</sequence>
<keyword evidence="5 8" id="KW-0378">Hydrolase</keyword>
<comment type="function">
    <text evidence="8">Mediates the side-chain deamidation of N-terminal glutamine residues to glutamate, an important step in N-end rule pathway of protein degradation. Conversion of the resulting N-terminal glutamine to glutamate renders the protein susceptible to arginylation, polyubiquitination and degradation as specified by the N-end rule. Does not act on substrates with internal or C-terminal glutamine and does not act on non-glutamine residues in any position.</text>
</comment>
<dbReference type="InterPro" id="IPR039733">
    <property type="entry name" value="NTAQ1"/>
</dbReference>
<evidence type="ECO:0000256" key="4">
    <source>
        <dbReference type="ARBA" id="ARBA00021247"/>
    </source>
</evidence>
<dbReference type="InterPro" id="IPR037132">
    <property type="entry name" value="N_Gln_amidohydro_ab_roll_sf"/>
</dbReference>
<evidence type="ECO:0000256" key="2">
    <source>
        <dbReference type="ARBA" id="ARBA00011245"/>
    </source>
</evidence>
<reference evidence="11" key="1">
    <citation type="journal article" date="2020" name="Nat. Commun.">
        <title>Genome assembly of wild tea tree DASZ reveals pedigree and selection history of tea varieties.</title>
        <authorList>
            <person name="Zhang W."/>
            <person name="Zhang Y."/>
            <person name="Qiu H."/>
            <person name="Guo Y."/>
            <person name="Wan H."/>
            <person name="Zhang X."/>
            <person name="Scossa F."/>
            <person name="Alseekh S."/>
            <person name="Zhang Q."/>
            <person name="Wang P."/>
            <person name="Xu L."/>
            <person name="Schmidt M.H."/>
            <person name="Jia X."/>
            <person name="Li D."/>
            <person name="Zhu A."/>
            <person name="Guo F."/>
            <person name="Chen W."/>
            <person name="Ni D."/>
            <person name="Usadel B."/>
            <person name="Fernie A.R."/>
            <person name="Wen W."/>
        </authorList>
    </citation>
    <scope>NUCLEOTIDE SEQUENCE [LARGE SCALE GENOMIC DNA]</scope>
    <source>
        <strain evidence="11">cv. G240</strain>
    </source>
</reference>
<dbReference type="PANTHER" id="PTHR13035:SF0">
    <property type="entry name" value="PROTEIN N-TERMINAL GLUTAMINE AMIDOHYDROLASE"/>
    <property type="match status" value="1"/>
</dbReference>
<reference evidence="10 11" key="2">
    <citation type="submission" date="2020-07" db="EMBL/GenBank/DDBJ databases">
        <title>Genome assembly of wild tea tree DASZ reveals pedigree and selection history of tea varieties.</title>
        <authorList>
            <person name="Zhang W."/>
        </authorList>
    </citation>
    <scope>NUCLEOTIDE SEQUENCE [LARGE SCALE GENOMIC DNA]</scope>
    <source>
        <strain evidence="11">cv. G240</strain>
        <tissue evidence="10">Leaf</tissue>
    </source>
</reference>
<dbReference type="EC" id="3.5.1.122" evidence="3 8"/>
<dbReference type="InterPro" id="IPR023128">
    <property type="entry name" value="Prot_N_Gln_amidohydro_ab_roll"/>
</dbReference>
<dbReference type="GO" id="GO:0005829">
    <property type="term" value="C:cytosol"/>
    <property type="evidence" value="ECO:0007669"/>
    <property type="project" value="TreeGrafter"/>
</dbReference>
<dbReference type="Pfam" id="PF09764">
    <property type="entry name" value="Nt_Gln_amidase"/>
    <property type="match status" value="1"/>
</dbReference>
<dbReference type="GO" id="GO:0005634">
    <property type="term" value="C:nucleus"/>
    <property type="evidence" value="ECO:0007669"/>
    <property type="project" value="TreeGrafter"/>
</dbReference>
<name>A0A7J7GP75_CAMSI</name>
<dbReference type="PANTHER" id="PTHR13035">
    <property type="entry name" value="PROTEIN N-TERMINAL GLUTAMINE AMIDOHYDROLASE"/>
    <property type="match status" value="1"/>
</dbReference>
<evidence type="ECO:0000256" key="3">
    <source>
        <dbReference type="ARBA" id="ARBA00012718"/>
    </source>
</evidence>
<accession>A0A7J7GP75</accession>
<evidence type="ECO:0000256" key="5">
    <source>
        <dbReference type="ARBA" id="ARBA00022801"/>
    </source>
</evidence>
<dbReference type="GO" id="GO:0070773">
    <property type="term" value="F:protein-N-terminal glutamine amidohydrolase activity"/>
    <property type="evidence" value="ECO:0007669"/>
    <property type="project" value="UniProtKB-UniRule"/>
</dbReference>